<feature type="compositionally biased region" description="Polar residues" evidence="1">
    <location>
        <begin position="493"/>
        <end position="506"/>
    </location>
</feature>
<feature type="region of interest" description="Disordered" evidence="1">
    <location>
        <begin position="485"/>
        <end position="515"/>
    </location>
</feature>
<feature type="region of interest" description="Disordered" evidence="1">
    <location>
        <begin position="153"/>
        <end position="178"/>
    </location>
</feature>
<feature type="compositionally biased region" description="Polar residues" evidence="1">
    <location>
        <begin position="264"/>
        <end position="301"/>
    </location>
</feature>
<proteinExistence type="predicted"/>
<keyword evidence="2" id="KW-1185">Reference proteome</keyword>
<organism evidence="2 3">
    <name type="scientific">Romanomermis culicivorax</name>
    <name type="common">Nematode worm</name>
    <dbReference type="NCBI Taxonomy" id="13658"/>
    <lineage>
        <taxon>Eukaryota</taxon>
        <taxon>Metazoa</taxon>
        <taxon>Ecdysozoa</taxon>
        <taxon>Nematoda</taxon>
        <taxon>Enoplea</taxon>
        <taxon>Dorylaimia</taxon>
        <taxon>Mermithida</taxon>
        <taxon>Mermithoidea</taxon>
        <taxon>Mermithidae</taxon>
        <taxon>Romanomermis</taxon>
    </lineage>
</organism>
<dbReference type="Proteomes" id="UP000887565">
    <property type="component" value="Unplaced"/>
</dbReference>
<accession>A0A915HTY6</accession>
<sequence>MFYTWEEFIYKIPEEKFRPRPEITTPTTLLSGCMIKMGDKYQCITSSNFGIKWTVDPQFCDEFSKDPASKIPDYKNFLEDCNIGLTIERSKIISTPSSLRTTIKPITTTNMPSKLQYNRPIPTNREKYHTERQNLTFNTTVAPSTTTIMSFNQRSNLGQKDFSSQQYEPDDPDYDSYNYEAEYDDYAKPDAIGSALAPARPEQPKQHGNGDHLILPYLDRTDEKLASNQHSDSSTSPHGMNVQTPLESILKPGEQDVSGHLDQSARTPSNQGTISTASPTYRQSRPQHGYESSNTELTLSRHTPAGTGSLLPPTYGQPDSQSGDVSGYMRPAPSVGEESRLGTPQQVDTNRDETPDTYQPGYQDLNHPMGRPAIAFVAPIAAVQNPYDRANSPTQYGSYAFQQTAHSSPYDFNGAPRYPASSGFTPRPQDVPFNQWNHLPVYPSPYPHVPQGGGYQPPYYANPYGAPVHYADPYHLSAVPQYELIFSPPHGSDGSQQPYPHHNQSPHQPPIDDRYPNVGLPSYAHSVTGFNPSLAPAFNVQSPPGLKPPPPPGARRNINIGVNNNLPYRSPQQGLAYASPTSSHRQDAPVIDYELIANPTLCNLTKINLPEKCVNVDEFIKEFEVLPIDDMISTFDNKSVVDHMGDIYTDFKDVPLGQLFGYLSKKKQVTANSPRKSSTDSAKALFNVATKLKNMDALQQCDYLVENSRSYRTALCSLIEDCRPGPPKSKPIFCQDE</sequence>
<protein>
    <submittedName>
        <fullName evidence="3">Uncharacterized protein</fullName>
    </submittedName>
</protein>
<dbReference type="AlphaFoldDB" id="A0A915HTY6"/>
<feature type="region of interest" description="Disordered" evidence="1">
    <location>
        <begin position="225"/>
        <end position="244"/>
    </location>
</feature>
<evidence type="ECO:0000313" key="3">
    <source>
        <dbReference type="WBParaSite" id="nRc.2.0.1.t05001-RA"/>
    </source>
</evidence>
<feature type="compositionally biased region" description="Polar residues" evidence="1">
    <location>
        <begin position="153"/>
        <end position="167"/>
    </location>
</feature>
<evidence type="ECO:0000256" key="1">
    <source>
        <dbReference type="SAM" id="MobiDB-lite"/>
    </source>
</evidence>
<feature type="region of interest" description="Disordered" evidence="1">
    <location>
        <begin position="253"/>
        <end position="357"/>
    </location>
</feature>
<feature type="compositionally biased region" description="Polar residues" evidence="1">
    <location>
        <begin position="226"/>
        <end position="244"/>
    </location>
</feature>
<dbReference type="WBParaSite" id="nRc.2.0.1.t05001-RA">
    <property type="protein sequence ID" value="nRc.2.0.1.t05001-RA"/>
    <property type="gene ID" value="nRc.2.0.1.g05001"/>
</dbReference>
<reference evidence="3" key="1">
    <citation type="submission" date="2022-11" db="UniProtKB">
        <authorList>
            <consortium name="WormBaseParasite"/>
        </authorList>
    </citation>
    <scope>IDENTIFICATION</scope>
</reference>
<name>A0A915HTY6_ROMCU</name>
<evidence type="ECO:0000313" key="2">
    <source>
        <dbReference type="Proteomes" id="UP000887565"/>
    </source>
</evidence>